<evidence type="ECO:0000256" key="2">
    <source>
        <dbReference type="SAM" id="SignalP"/>
    </source>
</evidence>
<comment type="caution">
    <text evidence="4">The sequence shown here is derived from an EMBL/GenBank/DDBJ whole genome shotgun (WGS) entry which is preliminary data.</text>
</comment>
<feature type="region of interest" description="Disordered" evidence="1">
    <location>
        <begin position="73"/>
        <end position="101"/>
    </location>
</feature>
<dbReference type="InterPro" id="IPR016047">
    <property type="entry name" value="M23ase_b-sheet_dom"/>
</dbReference>
<dbReference type="InterPro" id="IPR050570">
    <property type="entry name" value="Cell_wall_metabolism_enzyme"/>
</dbReference>
<gene>
    <name evidence="4" type="ORF">CAL20_01960</name>
</gene>
<dbReference type="PANTHER" id="PTHR21666">
    <property type="entry name" value="PEPTIDASE-RELATED"/>
    <property type="match status" value="1"/>
</dbReference>
<dbReference type="Gene3D" id="2.70.70.10">
    <property type="entry name" value="Glucose Permease (Domain IIA)"/>
    <property type="match status" value="1"/>
</dbReference>
<dbReference type="EMBL" id="NEVQ01000001">
    <property type="protein sequence ID" value="OZI67892.1"/>
    <property type="molecule type" value="Genomic_DNA"/>
</dbReference>
<dbReference type="Pfam" id="PF01476">
    <property type="entry name" value="LysM"/>
    <property type="match status" value="1"/>
</dbReference>
<feature type="signal peptide" evidence="2">
    <location>
        <begin position="1"/>
        <end position="22"/>
    </location>
</feature>
<dbReference type="SUPFAM" id="SSF51261">
    <property type="entry name" value="Duplicated hybrid motif"/>
    <property type="match status" value="1"/>
</dbReference>
<dbReference type="OrthoDB" id="9795421at2"/>
<proteinExistence type="predicted"/>
<dbReference type="PANTHER" id="PTHR21666:SF270">
    <property type="entry name" value="MUREIN HYDROLASE ACTIVATOR ENVC"/>
    <property type="match status" value="1"/>
</dbReference>
<feature type="compositionally biased region" description="Polar residues" evidence="1">
    <location>
        <begin position="77"/>
        <end position="94"/>
    </location>
</feature>
<keyword evidence="5" id="KW-1185">Reference proteome</keyword>
<keyword evidence="2" id="KW-0732">Signal</keyword>
<sequence>MCLVLCLCLAIVLAGCSSTGSGKVEPGYYRVQAGDTLNKIARQHNTSVSALMRLNNLSNPDRITKGQLLRVDGASGTAPTESANETTGSRTSGTRVPAASSSSSAAVVRGLKLVWPAEGTLTQRYNGSSSKGLTIVNKAGTPVKAAAAGSVVYAGNRLRGYGNLVIVQHSGDFLSIYAHNSKLLVKEGQKVSQGQQIADMGNTDRKGPGLYFELRHRGQPVDPSAALPQR</sequence>
<dbReference type="InterPro" id="IPR018392">
    <property type="entry name" value="LysM"/>
</dbReference>
<dbReference type="CDD" id="cd12797">
    <property type="entry name" value="M23_peptidase"/>
    <property type="match status" value="1"/>
</dbReference>
<dbReference type="InterPro" id="IPR011055">
    <property type="entry name" value="Dup_hybrid_motif"/>
</dbReference>
<dbReference type="InterPro" id="IPR036779">
    <property type="entry name" value="LysM_dom_sf"/>
</dbReference>
<dbReference type="AlphaFoldDB" id="A0A261V2R1"/>
<evidence type="ECO:0000259" key="3">
    <source>
        <dbReference type="PROSITE" id="PS51782"/>
    </source>
</evidence>
<reference evidence="4 5" key="1">
    <citation type="submission" date="2017-05" db="EMBL/GenBank/DDBJ databases">
        <title>Complete and WGS of Bordetella genogroups.</title>
        <authorList>
            <person name="Spilker T."/>
            <person name="LiPuma J."/>
        </authorList>
    </citation>
    <scope>NUCLEOTIDE SEQUENCE [LARGE SCALE GENOMIC DNA]</scope>
    <source>
        <strain evidence="4 5">AU9919</strain>
    </source>
</reference>
<evidence type="ECO:0000313" key="4">
    <source>
        <dbReference type="EMBL" id="OZI67892.1"/>
    </source>
</evidence>
<dbReference type="GO" id="GO:0004222">
    <property type="term" value="F:metalloendopeptidase activity"/>
    <property type="evidence" value="ECO:0007669"/>
    <property type="project" value="TreeGrafter"/>
</dbReference>
<evidence type="ECO:0000256" key="1">
    <source>
        <dbReference type="SAM" id="MobiDB-lite"/>
    </source>
</evidence>
<dbReference type="Pfam" id="PF01551">
    <property type="entry name" value="Peptidase_M23"/>
    <property type="match status" value="1"/>
</dbReference>
<feature type="domain" description="LysM" evidence="3">
    <location>
        <begin position="27"/>
        <end position="71"/>
    </location>
</feature>
<organism evidence="4 5">
    <name type="scientific">Bordetella genomosp. 4</name>
    <dbReference type="NCBI Taxonomy" id="463044"/>
    <lineage>
        <taxon>Bacteria</taxon>
        <taxon>Pseudomonadati</taxon>
        <taxon>Pseudomonadota</taxon>
        <taxon>Betaproteobacteria</taxon>
        <taxon>Burkholderiales</taxon>
        <taxon>Alcaligenaceae</taxon>
        <taxon>Bordetella</taxon>
    </lineage>
</organism>
<dbReference type="PROSITE" id="PS51782">
    <property type="entry name" value="LYSM"/>
    <property type="match status" value="1"/>
</dbReference>
<dbReference type="Proteomes" id="UP000216885">
    <property type="component" value="Unassembled WGS sequence"/>
</dbReference>
<name>A0A261V2R1_9BORD</name>
<dbReference type="Gene3D" id="3.10.350.10">
    <property type="entry name" value="LysM domain"/>
    <property type="match status" value="1"/>
</dbReference>
<dbReference type="SMART" id="SM00257">
    <property type="entry name" value="LysM"/>
    <property type="match status" value="1"/>
</dbReference>
<feature type="chain" id="PRO_5012356594" evidence="2">
    <location>
        <begin position="23"/>
        <end position="230"/>
    </location>
</feature>
<accession>A0A261V2R1</accession>
<protein>
    <submittedName>
        <fullName evidence="4">Peptidase</fullName>
    </submittedName>
</protein>
<evidence type="ECO:0000313" key="5">
    <source>
        <dbReference type="Proteomes" id="UP000216885"/>
    </source>
</evidence>
<dbReference type="CDD" id="cd00118">
    <property type="entry name" value="LysM"/>
    <property type="match status" value="1"/>
</dbReference>